<keyword evidence="2" id="KW-1185">Reference proteome</keyword>
<reference evidence="1 2" key="1">
    <citation type="submission" date="2016-10" db="EMBL/GenBank/DDBJ databases">
        <authorList>
            <person name="de Groot N.N."/>
        </authorList>
    </citation>
    <scope>NUCLEOTIDE SEQUENCE [LARGE SCALE GENOMIC DNA]</scope>
    <source>
        <strain evidence="1 2">CPCC 202699</strain>
    </source>
</reference>
<organism evidence="1 2">
    <name type="scientific">Amycolatopsis xylanica</name>
    <dbReference type="NCBI Taxonomy" id="589385"/>
    <lineage>
        <taxon>Bacteria</taxon>
        <taxon>Bacillati</taxon>
        <taxon>Actinomycetota</taxon>
        <taxon>Actinomycetes</taxon>
        <taxon>Pseudonocardiales</taxon>
        <taxon>Pseudonocardiaceae</taxon>
        <taxon>Amycolatopsis</taxon>
    </lineage>
</organism>
<sequence length="45" mass="4658">MSATTTPSPSPETAATLVPALDDFDFPLTDGAACRIDDPDCEACQ</sequence>
<gene>
    <name evidence="1" type="ORF">SAMN05421504_111153</name>
</gene>
<proteinExistence type="predicted"/>
<dbReference type="RefSeq" id="WP_176968988.1">
    <property type="nucleotide sequence ID" value="NZ_FNON01000011.1"/>
</dbReference>
<dbReference type="Proteomes" id="UP000199515">
    <property type="component" value="Unassembled WGS sequence"/>
</dbReference>
<protein>
    <submittedName>
        <fullName evidence="1">Ribonucleoside-diphosphate reductase alpha chain</fullName>
    </submittedName>
</protein>
<name>A0A1H3RKD2_9PSEU</name>
<dbReference type="AlphaFoldDB" id="A0A1H3RKD2"/>
<accession>A0A1H3RKD2</accession>
<evidence type="ECO:0000313" key="1">
    <source>
        <dbReference type="EMBL" id="SDZ26157.1"/>
    </source>
</evidence>
<evidence type="ECO:0000313" key="2">
    <source>
        <dbReference type="Proteomes" id="UP000199515"/>
    </source>
</evidence>
<dbReference type="EMBL" id="FNON01000011">
    <property type="protein sequence ID" value="SDZ26157.1"/>
    <property type="molecule type" value="Genomic_DNA"/>
</dbReference>